<sequence length="166" mass="19561">MKGFHKNSRRIENEVFILYIPDHELIEISKKDFSDIKIKKKTGSTNPNIPRINVQVFFYFFESTKKILNKYSSYKNPISTNETNPNITKFISTTKKSISNLNKSQTFYNLSYLSQAYSKLRSVFQYQYKGTSFFLKNGIKDYFVGTQEIFNSELRHRNPSNYGINQ</sequence>
<organism evidence="1 2">
    <name type="scientific">Cannabis sativa</name>
    <name type="common">Hemp</name>
    <name type="synonym">Marijuana</name>
    <dbReference type="NCBI Taxonomy" id="3483"/>
    <lineage>
        <taxon>Eukaryota</taxon>
        <taxon>Viridiplantae</taxon>
        <taxon>Streptophyta</taxon>
        <taxon>Embryophyta</taxon>
        <taxon>Tracheophyta</taxon>
        <taxon>Spermatophyta</taxon>
        <taxon>Magnoliopsida</taxon>
        <taxon>eudicotyledons</taxon>
        <taxon>Gunneridae</taxon>
        <taxon>Pentapetalae</taxon>
        <taxon>rosids</taxon>
        <taxon>fabids</taxon>
        <taxon>Rosales</taxon>
        <taxon>Cannabaceae</taxon>
        <taxon>Cannabis</taxon>
    </lineage>
</organism>
<gene>
    <name evidence="1" type="ORF">G4B88_004368</name>
</gene>
<dbReference type="Proteomes" id="UP000583929">
    <property type="component" value="Unassembled WGS sequence"/>
</dbReference>
<evidence type="ECO:0000313" key="1">
    <source>
        <dbReference type="EMBL" id="KAF4400825.1"/>
    </source>
</evidence>
<protein>
    <submittedName>
        <fullName evidence="1">Uncharacterized protein</fullName>
    </submittedName>
</protein>
<keyword evidence="2" id="KW-1185">Reference proteome</keyword>
<reference evidence="1 2" key="1">
    <citation type="journal article" date="2020" name="bioRxiv">
        <title>Sequence and annotation of 42 cannabis genomes reveals extensive copy number variation in cannabinoid synthesis and pathogen resistance genes.</title>
        <authorList>
            <person name="Mckernan K.J."/>
            <person name="Helbert Y."/>
            <person name="Kane L.T."/>
            <person name="Ebling H."/>
            <person name="Zhang L."/>
            <person name="Liu B."/>
            <person name="Eaton Z."/>
            <person name="Mclaughlin S."/>
            <person name="Kingan S."/>
            <person name="Baybayan P."/>
            <person name="Concepcion G."/>
            <person name="Jordan M."/>
            <person name="Riva A."/>
            <person name="Barbazuk W."/>
            <person name="Harkins T."/>
        </authorList>
    </citation>
    <scope>NUCLEOTIDE SEQUENCE [LARGE SCALE GENOMIC DNA]</scope>
    <source>
        <strain evidence="2">cv. Jamaican Lion 4</strain>
        <tissue evidence="1">Leaf</tissue>
    </source>
</reference>
<dbReference type="EMBL" id="JAATIQ010000014">
    <property type="protein sequence ID" value="KAF4400825.1"/>
    <property type="molecule type" value="Genomic_DNA"/>
</dbReference>
<dbReference type="AlphaFoldDB" id="A0A7J6I0S6"/>
<name>A0A7J6I0S6_CANSA</name>
<proteinExistence type="predicted"/>
<accession>A0A7J6I0S6</accession>
<evidence type="ECO:0000313" key="2">
    <source>
        <dbReference type="Proteomes" id="UP000583929"/>
    </source>
</evidence>
<comment type="caution">
    <text evidence="1">The sequence shown here is derived from an EMBL/GenBank/DDBJ whole genome shotgun (WGS) entry which is preliminary data.</text>
</comment>